<protein>
    <recommendedName>
        <fullName evidence="12 13">DNA primase</fullName>
        <ecNumber evidence="12">2.7.7.101</ecNumber>
    </recommendedName>
</protein>
<sequence length="561" mass="63827">MLMIDPKSIEKLKNQIDIVDIIEHYLPVKKMGANYKCVCPFHDDKNPSMSISQSKQIFHCFACKAGGDAIKFVMDYEKLTYPEAIERIASLVNFSLEYTSDKAPTQKENKHILEKANAFYRSEFFKHEAAVRYIYSRGINDAMIEKFELGWAGESASTIRLLQNENIEPKEALEVGIVKQNEKGIYASFIERITFPIYAHTAKLVGFGGRTISDHPAKYVNSPQSIVFDKSKLLYGYHLARQSIFEKKQIIITEGYLDVIMLHFAGFTNAVAVLGTALTTNHLPLLKRGEISVVLCFDGDSAGINAAIKSSRLLVQNEIDGSVVIIKDGADPADMVFAGRSNELEEMFGSGTELGEFYIEQIVKKYDITRPVQKQKCLEEIVEFTNSLKPIIAKSYELLVSNLLKIELNTFSLHGQRYISRQDQNFTNAATTNKQTAQKKDKTDILEFSVLKSMLANKNYETIVLNELEEKFFLHHKDYFQAVLLPNIEDNAVLVREIYVDESSNIASSEDSLKEAILKLKLKYYEKFREDTRKSQKPNKIEIMQKISEIIKGLHNKLQKN</sequence>
<comment type="similarity">
    <text evidence="12 13">Belongs to the DnaG primase family.</text>
</comment>
<comment type="domain">
    <text evidence="12">Contains an N-terminal zinc-binding domain, a central core domain that contains the primase activity, and a C-terminal DnaB-binding domain.</text>
</comment>
<dbReference type="InterPro" id="IPR030846">
    <property type="entry name" value="DnaG_bac"/>
</dbReference>
<dbReference type="InterPro" id="IPR006295">
    <property type="entry name" value="DNA_primase_DnaG"/>
</dbReference>
<dbReference type="Pfam" id="PF13155">
    <property type="entry name" value="Toprim_2"/>
    <property type="match status" value="1"/>
</dbReference>
<dbReference type="PROSITE" id="PS50880">
    <property type="entry name" value="TOPRIM"/>
    <property type="match status" value="1"/>
</dbReference>
<dbReference type="InterPro" id="IPR002694">
    <property type="entry name" value="Znf_CHC2"/>
</dbReference>
<dbReference type="Proteomes" id="UP000016627">
    <property type="component" value="Unassembled WGS sequence"/>
</dbReference>
<evidence type="ECO:0000259" key="15">
    <source>
        <dbReference type="PROSITE" id="PS50880"/>
    </source>
</evidence>
<dbReference type="PIRSF" id="PIRSF002811">
    <property type="entry name" value="DnaG"/>
    <property type="match status" value="1"/>
</dbReference>
<evidence type="ECO:0000256" key="13">
    <source>
        <dbReference type="PIRNR" id="PIRNR002811"/>
    </source>
</evidence>
<keyword evidence="3 12" id="KW-0808">Transferase</keyword>
<evidence type="ECO:0000256" key="4">
    <source>
        <dbReference type="ARBA" id="ARBA00022695"/>
    </source>
</evidence>
<dbReference type="Gene3D" id="3.40.1360.10">
    <property type="match status" value="1"/>
</dbReference>
<keyword evidence="6 12" id="KW-0479">Metal-binding</keyword>
<keyword evidence="4 12" id="KW-0548">Nucleotidyltransferase</keyword>
<organism evidence="16 17">
    <name type="scientific">Campylobacter concisus ATCC 51562</name>
    <dbReference type="NCBI Taxonomy" id="1242969"/>
    <lineage>
        <taxon>Bacteria</taxon>
        <taxon>Pseudomonadati</taxon>
        <taxon>Campylobacterota</taxon>
        <taxon>Epsilonproteobacteria</taxon>
        <taxon>Campylobacterales</taxon>
        <taxon>Campylobacteraceae</taxon>
        <taxon>Campylobacter</taxon>
    </lineage>
</organism>
<dbReference type="PANTHER" id="PTHR30313:SF2">
    <property type="entry name" value="DNA PRIMASE"/>
    <property type="match status" value="1"/>
</dbReference>
<keyword evidence="7 12" id="KW-0863">Zinc-finger</keyword>
<reference evidence="16 17" key="1">
    <citation type="journal article" date="2013" name="BMC Genomics">
        <title>Comparative genomics of Campylobacter concisus isolates reveals genetic diversity and provides insights into disease association.</title>
        <authorList>
            <person name="Deshpande N.P."/>
            <person name="Kaakoush N.O."/>
            <person name="Wilkins M.R."/>
            <person name="Mitchell H.M."/>
        </authorList>
    </citation>
    <scope>NUCLEOTIDE SEQUENCE [LARGE SCALE GENOMIC DNA]</scope>
    <source>
        <strain evidence="16 17">ATCC 51562</strain>
    </source>
</reference>
<dbReference type="GO" id="GO:0003677">
    <property type="term" value="F:DNA binding"/>
    <property type="evidence" value="ECO:0007669"/>
    <property type="project" value="UniProtKB-KW"/>
</dbReference>
<dbReference type="SMART" id="SM00493">
    <property type="entry name" value="TOPRIM"/>
    <property type="match status" value="1"/>
</dbReference>
<dbReference type="GO" id="GO:0008270">
    <property type="term" value="F:zinc ion binding"/>
    <property type="evidence" value="ECO:0007669"/>
    <property type="project" value="UniProtKB-UniRule"/>
</dbReference>
<keyword evidence="11 12" id="KW-0804">Transcription</keyword>
<keyword evidence="9" id="KW-0460">Magnesium</keyword>
<comment type="function">
    <text evidence="12 13">RNA polymerase that catalyzes the synthesis of short RNA molecules used as primers for DNA polymerase during DNA replication.</text>
</comment>
<evidence type="ECO:0000256" key="12">
    <source>
        <dbReference type="HAMAP-Rule" id="MF_00974"/>
    </source>
</evidence>
<dbReference type="EMBL" id="ANNI01000001">
    <property type="protein sequence ID" value="ERJ27004.1"/>
    <property type="molecule type" value="Genomic_DNA"/>
</dbReference>
<dbReference type="InterPro" id="IPR050219">
    <property type="entry name" value="DnaG_primase"/>
</dbReference>
<evidence type="ECO:0000256" key="11">
    <source>
        <dbReference type="ARBA" id="ARBA00023163"/>
    </source>
</evidence>
<evidence type="ECO:0000256" key="3">
    <source>
        <dbReference type="ARBA" id="ARBA00022679"/>
    </source>
</evidence>
<keyword evidence="2 12" id="KW-0639">Primosome</keyword>
<comment type="subunit">
    <text evidence="12">Monomer. Interacts with DnaB.</text>
</comment>
<comment type="cofactor">
    <cofactor evidence="12 13 14">
        <name>Zn(2+)</name>
        <dbReference type="ChEBI" id="CHEBI:29105"/>
    </cofactor>
    <text evidence="12 13 14">Binds 1 zinc ion per monomer.</text>
</comment>
<proteinExistence type="inferred from homology"/>
<name>U2GG02_9BACT</name>
<dbReference type="InterPro" id="IPR016136">
    <property type="entry name" value="DNA_helicase_N/primase_C"/>
</dbReference>
<evidence type="ECO:0000256" key="5">
    <source>
        <dbReference type="ARBA" id="ARBA00022705"/>
    </source>
</evidence>
<comment type="caution">
    <text evidence="16">The sequence shown here is derived from an EMBL/GenBank/DDBJ whole genome shotgun (WGS) entry which is preliminary data.</text>
</comment>
<dbReference type="GO" id="GO:0005737">
    <property type="term" value="C:cytoplasm"/>
    <property type="evidence" value="ECO:0007669"/>
    <property type="project" value="TreeGrafter"/>
</dbReference>
<dbReference type="Pfam" id="PF08275">
    <property type="entry name" value="DNAG_N"/>
    <property type="match status" value="1"/>
</dbReference>
<keyword evidence="1 12" id="KW-0240">DNA-directed RNA polymerase</keyword>
<evidence type="ECO:0000256" key="8">
    <source>
        <dbReference type="ARBA" id="ARBA00022833"/>
    </source>
</evidence>
<accession>U2GG02</accession>
<evidence type="ECO:0000256" key="9">
    <source>
        <dbReference type="ARBA" id="ARBA00022842"/>
    </source>
</evidence>
<feature type="zinc finger region" description="CHC2-type" evidence="12 14">
    <location>
        <begin position="39"/>
        <end position="63"/>
    </location>
</feature>
<dbReference type="Pfam" id="PF01807">
    <property type="entry name" value="Zn_ribbon_DnaG"/>
    <property type="match status" value="1"/>
</dbReference>
<dbReference type="InterPro" id="IPR013264">
    <property type="entry name" value="DNAG_N"/>
</dbReference>
<dbReference type="InterPro" id="IPR037068">
    <property type="entry name" value="DNA_primase_core_N_sf"/>
</dbReference>
<evidence type="ECO:0000313" key="16">
    <source>
        <dbReference type="EMBL" id="ERJ27004.1"/>
    </source>
</evidence>
<keyword evidence="8 12" id="KW-0862">Zinc</keyword>
<keyword evidence="5 12" id="KW-0235">DNA replication</keyword>
<dbReference type="InterPro" id="IPR006171">
    <property type="entry name" value="TOPRIM_dom"/>
</dbReference>
<dbReference type="AlphaFoldDB" id="U2GG02"/>
<dbReference type="Gene3D" id="3.90.980.10">
    <property type="entry name" value="DNA primase, catalytic core, N-terminal domain"/>
    <property type="match status" value="1"/>
</dbReference>
<dbReference type="HAMAP" id="MF_00974">
    <property type="entry name" value="DNA_primase_DnaG"/>
    <property type="match status" value="1"/>
</dbReference>
<dbReference type="InterPro" id="IPR031988">
    <property type="entry name" value="DnaG_HBD"/>
</dbReference>
<gene>
    <name evidence="12" type="primary">dnaG</name>
    <name evidence="16" type="ORF">ATCC51562_1162</name>
</gene>
<comment type="catalytic activity">
    <reaction evidence="12">
        <text>ssDNA + n NTP = ssDNA/pppN(pN)n-1 hybrid + (n-1) diphosphate.</text>
        <dbReference type="EC" id="2.7.7.101"/>
    </reaction>
</comment>
<dbReference type="CDD" id="cd03364">
    <property type="entry name" value="TOPRIM_DnaG_primases"/>
    <property type="match status" value="1"/>
</dbReference>
<dbReference type="GO" id="GO:1990077">
    <property type="term" value="C:primosome complex"/>
    <property type="evidence" value="ECO:0007669"/>
    <property type="project" value="UniProtKB-KW"/>
</dbReference>
<dbReference type="InterPro" id="IPR034151">
    <property type="entry name" value="TOPRIM_DnaG_bac"/>
</dbReference>
<evidence type="ECO:0000256" key="14">
    <source>
        <dbReference type="PIRSR" id="PIRSR002811-1"/>
    </source>
</evidence>
<dbReference type="Pfam" id="PF16730">
    <property type="entry name" value="DnaGprimase_HBD"/>
    <property type="match status" value="1"/>
</dbReference>
<evidence type="ECO:0000256" key="6">
    <source>
        <dbReference type="ARBA" id="ARBA00022723"/>
    </source>
</evidence>
<feature type="domain" description="Toprim" evidence="15">
    <location>
        <begin position="248"/>
        <end position="329"/>
    </location>
</feature>
<dbReference type="SUPFAM" id="SSF57783">
    <property type="entry name" value="Zinc beta-ribbon"/>
    <property type="match status" value="1"/>
</dbReference>
<evidence type="ECO:0000256" key="10">
    <source>
        <dbReference type="ARBA" id="ARBA00023125"/>
    </source>
</evidence>
<evidence type="ECO:0000313" key="17">
    <source>
        <dbReference type="Proteomes" id="UP000016627"/>
    </source>
</evidence>
<dbReference type="PANTHER" id="PTHR30313">
    <property type="entry name" value="DNA PRIMASE"/>
    <property type="match status" value="1"/>
</dbReference>
<dbReference type="GO" id="GO:0003899">
    <property type="term" value="F:DNA-directed RNA polymerase activity"/>
    <property type="evidence" value="ECO:0007669"/>
    <property type="project" value="UniProtKB-UniRule"/>
</dbReference>
<dbReference type="GO" id="GO:0006269">
    <property type="term" value="P:DNA replication, synthesis of primer"/>
    <property type="evidence" value="ECO:0007669"/>
    <property type="project" value="UniProtKB-UniRule"/>
</dbReference>
<dbReference type="PATRIC" id="fig|1242969.3.peg.61"/>
<dbReference type="GO" id="GO:0000428">
    <property type="term" value="C:DNA-directed RNA polymerase complex"/>
    <property type="evidence" value="ECO:0007669"/>
    <property type="project" value="UniProtKB-KW"/>
</dbReference>
<dbReference type="InterPro" id="IPR036977">
    <property type="entry name" value="DNA_primase_Znf_CHC2"/>
</dbReference>
<dbReference type="Gene3D" id="3.90.580.10">
    <property type="entry name" value="Zinc finger, CHC2-type domain"/>
    <property type="match status" value="1"/>
</dbReference>
<evidence type="ECO:0000256" key="2">
    <source>
        <dbReference type="ARBA" id="ARBA00022515"/>
    </source>
</evidence>
<dbReference type="FunFam" id="3.90.580.10:FF:000001">
    <property type="entry name" value="DNA primase"/>
    <property type="match status" value="1"/>
</dbReference>
<dbReference type="EC" id="2.7.7.101" evidence="12"/>
<evidence type="ECO:0000256" key="1">
    <source>
        <dbReference type="ARBA" id="ARBA00022478"/>
    </source>
</evidence>
<evidence type="ECO:0000256" key="7">
    <source>
        <dbReference type="ARBA" id="ARBA00022771"/>
    </source>
</evidence>
<dbReference type="SUPFAM" id="SSF56731">
    <property type="entry name" value="DNA primase core"/>
    <property type="match status" value="1"/>
</dbReference>
<dbReference type="eggNOG" id="COG0358">
    <property type="taxonomic scope" value="Bacteria"/>
</dbReference>
<dbReference type="NCBIfam" id="TIGR01391">
    <property type="entry name" value="dnaG"/>
    <property type="match status" value="1"/>
</dbReference>
<dbReference type="Gene3D" id="1.10.860.10">
    <property type="entry name" value="DNAb Helicase, Chain A"/>
    <property type="match status" value="1"/>
</dbReference>
<keyword evidence="10 12" id="KW-0238">DNA-binding</keyword>
<dbReference type="SMART" id="SM00400">
    <property type="entry name" value="ZnF_CHCC"/>
    <property type="match status" value="1"/>
</dbReference>